<gene>
    <name evidence="7" type="ORF">BDZ31_000305</name>
</gene>
<accession>A0A840I883</accession>
<keyword evidence="4" id="KW-0804">Transcription</keyword>
<dbReference type="Pfam" id="PF00440">
    <property type="entry name" value="TetR_N"/>
    <property type="match status" value="1"/>
</dbReference>
<evidence type="ECO:0000313" key="7">
    <source>
        <dbReference type="EMBL" id="MBB4660732.1"/>
    </source>
</evidence>
<dbReference type="AlphaFoldDB" id="A0A840I883"/>
<dbReference type="Gene3D" id="1.10.10.60">
    <property type="entry name" value="Homeodomain-like"/>
    <property type="match status" value="1"/>
</dbReference>
<dbReference type="SUPFAM" id="SSF46689">
    <property type="entry name" value="Homeodomain-like"/>
    <property type="match status" value="1"/>
</dbReference>
<name>A0A840I883_9ACTN</name>
<keyword evidence="8" id="KW-1185">Reference proteome</keyword>
<dbReference type="InterPro" id="IPR001647">
    <property type="entry name" value="HTH_TetR"/>
</dbReference>
<dbReference type="InterPro" id="IPR050109">
    <property type="entry name" value="HTH-type_TetR-like_transc_reg"/>
</dbReference>
<comment type="caution">
    <text evidence="7">The sequence shown here is derived from an EMBL/GenBank/DDBJ whole genome shotgun (WGS) entry which is preliminary data.</text>
</comment>
<dbReference type="InterPro" id="IPR036271">
    <property type="entry name" value="Tet_transcr_reg_TetR-rel_C_sf"/>
</dbReference>
<reference evidence="7 8" key="1">
    <citation type="submission" date="2020-08" db="EMBL/GenBank/DDBJ databases">
        <title>Genomic Encyclopedia of Archaeal and Bacterial Type Strains, Phase II (KMG-II): from individual species to whole genera.</title>
        <authorList>
            <person name="Goeker M."/>
        </authorList>
    </citation>
    <scope>NUCLEOTIDE SEQUENCE [LARGE SCALE GENOMIC DNA]</scope>
    <source>
        <strain evidence="7 8">DSM 23288</strain>
    </source>
</reference>
<organism evidence="7 8">
    <name type="scientific">Conexibacter arvalis</name>
    <dbReference type="NCBI Taxonomy" id="912552"/>
    <lineage>
        <taxon>Bacteria</taxon>
        <taxon>Bacillati</taxon>
        <taxon>Actinomycetota</taxon>
        <taxon>Thermoleophilia</taxon>
        <taxon>Solirubrobacterales</taxon>
        <taxon>Conexibacteraceae</taxon>
        <taxon>Conexibacter</taxon>
    </lineage>
</organism>
<dbReference type="GO" id="GO:0045892">
    <property type="term" value="P:negative regulation of DNA-templated transcription"/>
    <property type="evidence" value="ECO:0007669"/>
    <property type="project" value="InterPro"/>
</dbReference>
<evidence type="ECO:0000313" key="8">
    <source>
        <dbReference type="Proteomes" id="UP000585272"/>
    </source>
</evidence>
<evidence type="ECO:0000256" key="2">
    <source>
        <dbReference type="ARBA" id="ARBA00023015"/>
    </source>
</evidence>
<dbReference type="Proteomes" id="UP000585272">
    <property type="component" value="Unassembled WGS sequence"/>
</dbReference>
<sequence length="225" mass="24185">MPNRASELEWSEAVAGGAAARGGLTRATIVAAALEIADAEGLDAVSIRRVAAALSARPMSLYTHIASKDDLVALMLDEVSAELIVPQLPSGWREAIGAIARQAFAAYLAHPWMLSAFGRGPRVGPNHLRRAEQSATAVAGLGIDPADAWTALRIVHEWTMGHALHVVTLREDAALEQQLSRADPGSFPQMAKVFPAMRGRPHDTSFDAALDVLLDGIERRFLERR</sequence>
<keyword evidence="1" id="KW-0678">Repressor</keyword>
<dbReference type="PROSITE" id="PS50977">
    <property type="entry name" value="HTH_TETR_2"/>
    <property type="match status" value="1"/>
</dbReference>
<evidence type="ECO:0000256" key="5">
    <source>
        <dbReference type="PROSITE-ProRule" id="PRU00335"/>
    </source>
</evidence>
<dbReference type="SUPFAM" id="SSF48498">
    <property type="entry name" value="Tetracyclin repressor-like, C-terminal domain"/>
    <property type="match status" value="1"/>
</dbReference>
<evidence type="ECO:0000256" key="1">
    <source>
        <dbReference type="ARBA" id="ARBA00022491"/>
    </source>
</evidence>
<dbReference type="Pfam" id="PF02909">
    <property type="entry name" value="TetR_C_1"/>
    <property type="match status" value="1"/>
</dbReference>
<dbReference type="RefSeq" id="WP_183338304.1">
    <property type="nucleotide sequence ID" value="NZ_JACHNU010000001.1"/>
</dbReference>
<dbReference type="InterPro" id="IPR009057">
    <property type="entry name" value="Homeodomain-like_sf"/>
</dbReference>
<dbReference type="PANTHER" id="PTHR30055:SF151">
    <property type="entry name" value="TRANSCRIPTIONAL REGULATORY PROTEIN"/>
    <property type="match status" value="1"/>
</dbReference>
<dbReference type="GO" id="GO:0003700">
    <property type="term" value="F:DNA-binding transcription factor activity"/>
    <property type="evidence" value="ECO:0007669"/>
    <property type="project" value="TreeGrafter"/>
</dbReference>
<dbReference type="EMBL" id="JACHNU010000001">
    <property type="protein sequence ID" value="MBB4660732.1"/>
    <property type="molecule type" value="Genomic_DNA"/>
</dbReference>
<evidence type="ECO:0000256" key="4">
    <source>
        <dbReference type="ARBA" id="ARBA00023163"/>
    </source>
</evidence>
<dbReference type="GO" id="GO:0000976">
    <property type="term" value="F:transcription cis-regulatory region binding"/>
    <property type="evidence" value="ECO:0007669"/>
    <property type="project" value="TreeGrafter"/>
</dbReference>
<proteinExistence type="predicted"/>
<evidence type="ECO:0000259" key="6">
    <source>
        <dbReference type="PROSITE" id="PS50977"/>
    </source>
</evidence>
<dbReference type="PANTHER" id="PTHR30055">
    <property type="entry name" value="HTH-TYPE TRANSCRIPTIONAL REGULATOR RUTR"/>
    <property type="match status" value="1"/>
</dbReference>
<dbReference type="InterPro" id="IPR003012">
    <property type="entry name" value="Tet_transcr_reg_TetR"/>
</dbReference>
<keyword evidence="3 5" id="KW-0238">DNA-binding</keyword>
<keyword evidence="2" id="KW-0805">Transcription regulation</keyword>
<dbReference type="PRINTS" id="PR00400">
    <property type="entry name" value="TETREPRESSOR"/>
</dbReference>
<dbReference type="Gene3D" id="1.10.357.10">
    <property type="entry name" value="Tetracycline Repressor, domain 2"/>
    <property type="match status" value="1"/>
</dbReference>
<dbReference type="InterPro" id="IPR004111">
    <property type="entry name" value="Repressor_TetR_C"/>
</dbReference>
<dbReference type="GO" id="GO:0046677">
    <property type="term" value="P:response to antibiotic"/>
    <property type="evidence" value="ECO:0007669"/>
    <property type="project" value="InterPro"/>
</dbReference>
<protein>
    <submittedName>
        <fullName evidence="7">AcrR family transcriptional regulator</fullName>
    </submittedName>
</protein>
<evidence type="ECO:0000256" key="3">
    <source>
        <dbReference type="ARBA" id="ARBA00023125"/>
    </source>
</evidence>
<feature type="DNA-binding region" description="H-T-H motif" evidence="5">
    <location>
        <begin position="46"/>
        <end position="65"/>
    </location>
</feature>
<feature type="domain" description="HTH tetR-type" evidence="6">
    <location>
        <begin position="23"/>
        <end position="83"/>
    </location>
</feature>